<comment type="caution">
    <text evidence="1">The sequence shown here is derived from an EMBL/GenBank/DDBJ whole genome shotgun (WGS) entry which is preliminary data.</text>
</comment>
<dbReference type="EMBL" id="JAHYIQ010000028">
    <property type="protein sequence ID" value="KAK1120895.1"/>
    <property type="molecule type" value="Genomic_DNA"/>
</dbReference>
<protein>
    <submittedName>
        <fullName evidence="1">Uncharacterized protein</fullName>
    </submittedName>
</protein>
<evidence type="ECO:0000313" key="2">
    <source>
        <dbReference type="Proteomes" id="UP001177670"/>
    </source>
</evidence>
<dbReference type="AlphaFoldDB" id="A0AA40FKW5"/>
<dbReference type="Proteomes" id="UP001177670">
    <property type="component" value="Unassembled WGS sequence"/>
</dbReference>
<proteinExistence type="predicted"/>
<sequence>MIDEKPFLIAGNNHVRNPNVPGGLSQIDNKTLQWFGATVSASLRDGGPILDYGPDMNLVVSAKISTLGRGSVPPFPPERGFYDVFPPLSLCMLHLTGSILHASADAHHARLRCASRDD</sequence>
<gene>
    <name evidence="1" type="ORF">K0M31_010679</name>
</gene>
<evidence type="ECO:0000313" key="1">
    <source>
        <dbReference type="EMBL" id="KAK1120895.1"/>
    </source>
</evidence>
<accession>A0AA40FKW5</accession>
<keyword evidence="2" id="KW-1185">Reference proteome</keyword>
<organism evidence="1 2">
    <name type="scientific">Melipona bicolor</name>
    <dbReference type="NCBI Taxonomy" id="60889"/>
    <lineage>
        <taxon>Eukaryota</taxon>
        <taxon>Metazoa</taxon>
        <taxon>Ecdysozoa</taxon>
        <taxon>Arthropoda</taxon>
        <taxon>Hexapoda</taxon>
        <taxon>Insecta</taxon>
        <taxon>Pterygota</taxon>
        <taxon>Neoptera</taxon>
        <taxon>Endopterygota</taxon>
        <taxon>Hymenoptera</taxon>
        <taxon>Apocrita</taxon>
        <taxon>Aculeata</taxon>
        <taxon>Apoidea</taxon>
        <taxon>Anthophila</taxon>
        <taxon>Apidae</taxon>
        <taxon>Melipona</taxon>
    </lineage>
</organism>
<reference evidence="1" key="1">
    <citation type="submission" date="2021-10" db="EMBL/GenBank/DDBJ databases">
        <title>Melipona bicolor Genome sequencing and assembly.</title>
        <authorList>
            <person name="Araujo N.S."/>
            <person name="Arias M.C."/>
        </authorList>
    </citation>
    <scope>NUCLEOTIDE SEQUENCE</scope>
    <source>
        <strain evidence="1">USP_2M_L1-L4_2017</strain>
        <tissue evidence="1">Whole body</tissue>
    </source>
</reference>
<name>A0AA40FKW5_9HYME</name>